<dbReference type="NCBIfam" id="TIGR03026">
    <property type="entry name" value="NDP-sugDHase"/>
    <property type="match status" value="1"/>
</dbReference>
<sequence>MTCDLAVVGLGYIGLPLAQRACAVGLSTVGYDVCAPVVEGLQAGSSHVDDVSDGDVAAMGAAGFRATTDPSVLAGAGTIVVCVPTGLSPAGDPDLDSLRAAIGDVAAQLRPGTLVVVESTSHPGTTEEIVRPLLERGSGLTVGEDFHLAYSPERIDPGNSSFTMSNTPRVVSGCTPLCAKHAVAFYGRLVDTVVVARGTREAEMAKLLENTYRYVNIALVDEVALFCDKMGIDIWDVLHCAATKPFGFTAFSPGAGVGGHCIPVDPRYLAVKAESEGFSFHMLSAARDVLGRMPRHVVQRVAGLLEAQGRPLRGARVLLLGVTYKPDIADTRESPAFAVAALLRARGAHVSYHDPYVPSFECEGTPLSRRTDLPEALAGSDLALLLQDHSCYDPTLLARARCTVLDTRGRTAGVRVTRL</sequence>
<evidence type="ECO:0000256" key="1">
    <source>
        <dbReference type="ARBA" id="ARBA00023002"/>
    </source>
</evidence>
<dbReference type="RefSeq" id="WP_114017775.1">
    <property type="nucleotide sequence ID" value="NZ_QOIM01000041.1"/>
</dbReference>
<reference evidence="5 6" key="1">
    <citation type="submission" date="2018-06" db="EMBL/GenBank/DDBJ databases">
        <title>Streptomyces reniochalinae sp. nov. and Streptomyces diacarnus sp. nov. from marine sponges.</title>
        <authorList>
            <person name="Li L."/>
        </authorList>
    </citation>
    <scope>NUCLEOTIDE SEQUENCE [LARGE SCALE GENOMIC DNA]</scope>
    <source>
        <strain evidence="5 6">LHW50302</strain>
    </source>
</reference>
<dbReference type="InterPro" id="IPR017476">
    <property type="entry name" value="UDP-Glc/GDP-Man"/>
</dbReference>
<dbReference type="SUPFAM" id="SSF51735">
    <property type="entry name" value="NAD(P)-binding Rossmann-fold domains"/>
    <property type="match status" value="1"/>
</dbReference>
<dbReference type="AlphaFoldDB" id="A0A367EB01"/>
<comment type="caution">
    <text evidence="5">The sequence shown here is derived from an EMBL/GenBank/DDBJ whole genome shotgun (WGS) entry which is preliminary data.</text>
</comment>
<organism evidence="5 6">
    <name type="scientific">Streptomyces reniochalinae</name>
    <dbReference type="NCBI Taxonomy" id="2250578"/>
    <lineage>
        <taxon>Bacteria</taxon>
        <taxon>Bacillati</taxon>
        <taxon>Actinomycetota</taxon>
        <taxon>Actinomycetes</taxon>
        <taxon>Kitasatosporales</taxon>
        <taxon>Streptomycetaceae</taxon>
        <taxon>Streptomyces</taxon>
    </lineage>
</organism>
<dbReference type="SUPFAM" id="SSF52413">
    <property type="entry name" value="UDP-glucose/GDP-mannose dehydrogenase C-terminal domain"/>
    <property type="match status" value="1"/>
</dbReference>
<dbReference type="PIRSF" id="PIRSF000124">
    <property type="entry name" value="UDPglc_GDPman_dh"/>
    <property type="match status" value="1"/>
</dbReference>
<dbReference type="Gene3D" id="3.40.50.720">
    <property type="entry name" value="NAD(P)-binding Rossmann-like Domain"/>
    <property type="match status" value="2"/>
</dbReference>
<evidence type="ECO:0000313" key="6">
    <source>
        <dbReference type="Proteomes" id="UP000253507"/>
    </source>
</evidence>
<dbReference type="OrthoDB" id="5193947at2"/>
<evidence type="ECO:0000313" key="5">
    <source>
        <dbReference type="EMBL" id="RCG15248.1"/>
    </source>
</evidence>
<dbReference type="Proteomes" id="UP000253507">
    <property type="component" value="Unassembled WGS sequence"/>
</dbReference>
<dbReference type="GO" id="GO:0051287">
    <property type="term" value="F:NAD binding"/>
    <property type="evidence" value="ECO:0007669"/>
    <property type="project" value="InterPro"/>
</dbReference>
<dbReference type="InterPro" id="IPR028359">
    <property type="entry name" value="UDP_ManNAc/GlcNAc_DH"/>
</dbReference>
<feature type="domain" description="UDP-glucose/GDP-mannose dehydrogenase C-terminal" evidence="4">
    <location>
        <begin position="318"/>
        <end position="413"/>
    </location>
</feature>
<evidence type="ECO:0000256" key="3">
    <source>
        <dbReference type="PIRNR" id="PIRNR000124"/>
    </source>
</evidence>
<keyword evidence="6" id="KW-1185">Reference proteome</keyword>
<dbReference type="GO" id="GO:0016628">
    <property type="term" value="F:oxidoreductase activity, acting on the CH-CH group of donors, NAD or NADP as acceptor"/>
    <property type="evidence" value="ECO:0007669"/>
    <property type="project" value="InterPro"/>
</dbReference>
<gene>
    <name evidence="5" type="ORF">DQ392_23920</name>
</gene>
<dbReference type="InterPro" id="IPR008927">
    <property type="entry name" value="6-PGluconate_DH-like_C_sf"/>
</dbReference>
<dbReference type="PANTHER" id="PTHR43491:SF1">
    <property type="entry name" value="UDP-N-ACETYL-D-MANNOSAMINE DEHYDROGENASE"/>
    <property type="match status" value="1"/>
</dbReference>
<keyword evidence="1" id="KW-0560">Oxidoreductase</keyword>
<dbReference type="PIRSF" id="PIRSF500136">
    <property type="entry name" value="UDP_ManNAc_DH"/>
    <property type="match status" value="1"/>
</dbReference>
<comment type="similarity">
    <text evidence="3">Belongs to the UDP-glucose/GDP-mannose dehydrogenase family.</text>
</comment>
<dbReference type="InterPro" id="IPR014026">
    <property type="entry name" value="UDP-Glc/GDP-Man_DH_dimer"/>
</dbReference>
<protein>
    <submittedName>
        <fullName evidence="5">Nucleotide sugar dehydrogenase</fullName>
    </submittedName>
</protein>
<dbReference type="GO" id="GO:0016616">
    <property type="term" value="F:oxidoreductase activity, acting on the CH-OH group of donors, NAD or NADP as acceptor"/>
    <property type="evidence" value="ECO:0007669"/>
    <property type="project" value="InterPro"/>
</dbReference>
<evidence type="ECO:0000256" key="2">
    <source>
        <dbReference type="ARBA" id="ARBA00023027"/>
    </source>
</evidence>
<name>A0A367EB01_9ACTN</name>
<dbReference type="SUPFAM" id="SSF48179">
    <property type="entry name" value="6-phosphogluconate dehydrogenase C-terminal domain-like"/>
    <property type="match status" value="1"/>
</dbReference>
<dbReference type="Pfam" id="PF03720">
    <property type="entry name" value="UDPG_MGDP_dh_C"/>
    <property type="match status" value="1"/>
</dbReference>
<dbReference type="EMBL" id="QOIM01000041">
    <property type="protein sequence ID" value="RCG15248.1"/>
    <property type="molecule type" value="Genomic_DNA"/>
</dbReference>
<accession>A0A367EB01</accession>
<dbReference type="InterPro" id="IPR001732">
    <property type="entry name" value="UDP-Glc/GDP-Man_DH_N"/>
</dbReference>
<evidence type="ECO:0000259" key="4">
    <source>
        <dbReference type="SMART" id="SM00984"/>
    </source>
</evidence>
<dbReference type="GO" id="GO:0000271">
    <property type="term" value="P:polysaccharide biosynthetic process"/>
    <property type="evidence" value="ECO:0007669"/>
    <property type="project" value="InterPro"/>
</dbReference>
<dbReference type="PANTHER" id="PTHR43491">
    <property type="entry name" value="UDP-N-ACETYL-D-MANNOSAMINE DEHYDROGENASE"/>
    <property type="match status" value="1"/>
</dbReference>
<dbReference type="InterPro" id="IPR036220">
    <property type="entry name" value="UDP-Glc/GDP-Man_DH_C_sf"/>
</dbReference>
<keyword evidence="2" id="KW-0520">NAD</keyword>
<dbReference type="InterPro" id="IPR036291">
    <property type="entry name" value="NAD(P)-bd_dom_sf"/>
</dbReference>
<dbReference type="InterPro" id="IPR014027">
    <property type="entry name" value="UDP-Glc/GDP-Man_DH_C"/>
</dbReference>
<dbReference type="Pfam" id="PF00984">
    <property type="entry name" value="UDPG_MGDP_dh"/>
    <property type="match status" value="1"/>
</dbReference>
<dbReference type="SMART" id="SM00984">
    <property type="entry name" value="UDPG_MGDP_dh_C"/>
    <property type="match status" value="1"/>
</dbReference>
<proteinExistence type="inferred from homology"/>
<dbReference type="Pfam" id="PF03721">
    <property type="entry name" value="UDPG_MGDP_dh_N"/>
    <property type="match status" value="1"/>
</dbReference>